<dbReference type="InterPro" id="IPR036770">
    <property type="entry name" value="Ankyrin_rpt-contain_sf"/>
</dbReference>
<comment type="caution">
    <text evidence="2">The sequence shown here is derived from an EMBL/GenBank/DDBJ whole genome shotgun (WGS) entry which is preliminary data.</text>
</comment>
<keyword evidence="3" id="KW-1185">Reference proteome</keyword>
<proteinExistence type="predicted"/>
<sequence>MASIVDAGAGQRAGDVANTANGNTMEEPSKTAESIPSESPLSTKPSSKEEITIEISECWREGRKRFTERVADGKPPDKTLAAELDRFFDKTRTLQKTINRCEEIQADADRRSDSVGTLTGALNSFKSVGDVVLSSAPETIGAVWFAIGFVIKVVADDAETCKVVADLYGHVSKIAIATLLYEERCYRLGSRNNPDGNLGALETIIVDNVGALVCEILDFFWNTKRWAVKLESSPIEDKNDEPFEPKLSRALTFRDDIEVKTKTIGFGHKISHSVKKAGKVTGEAMRDSIKTGIDALKSGRDKLIEALTGELKVKAENVLTLYQALHSDSSIHFEETVLNSMQNLDDTIKETFKDLQNSLGNSLRSFEDSLDRIEEKGDITLQAVQTVEINTEILLQKNERLDEGQREILEGQLELKEGLKQLQETKKSQIFERYIDSFQILTLTSKENIEEIELIFELKLRDLVSRRVGRFNLVSGSMRSGHRNRVNSASTNEALDQTKVDEKVKILAQQISGIVKGDFSYAGMLIANLQEPSKKSLEARIKELEGRGLEDMYRRNLDVLTPGKRTLVLFALKWVVWSVSDVTPVEIAEHFREIYHGHETEGINDTPSSTLEVSPESLVSDYDPSNDPDIREIISHLRTAGRDFFSFSSEDDPVTAHTSVREWIQNGSSQPVNLKSSEARIARSVGGRLIFEIAVLSDSIPKDYTELSELMSKEESHLSISSDILRALINKRFQNRYMPWNPPKVYIDELCGKKFPQTIGGDNEEEEATDQHHRSEKTEGEKYFGRRRYEIRHWADHIKALEEYRHHHASEETENPKWGILRSLVREFIKPENWSRWHIQRRIMEGNGVKAAYAPALFQEPIHVAALLGLQFLIEHISDPSAKINETIKGLNTNLETTAAEPLEKEHNALDWHDGSGTTPLSLAIKDPKTVEYLLESGAQVNRRTNYKARSLRVLLKDMDFLRSIIELGRETDPIPKYTSIDDVPLEDDEPLKQWLVDGLRIWEKEKENKTPLEVALILAAGEKENKRPLLESAKVLLRHGATDRVPEALNYTIAVTFDEISTKESILDLQNMYTEITSLLVGRYDTTSRKLKAENLFIEAMKAIALRPTQAHQIWTRSTT</sequence>
<dbReference type="Gene3D" id="1.25.40.20">
    <property type="entry name" value="Ankyrin repeat-containing domain"/>
    <property type="match status" value="1"/>
</dbReference>
<feature type="region of interest" description="Disordered" evidence="1">
    <location>
        <begin position="1"/>
        <end position="50"/>
    </location>
</feature>
<feature type="region of interest" description="Disordered" evidence="1">
    <location>
        <begin position="759"/>
        <end position="779"/>
    </location>
</feature>
<organism evidence="2 3">
    <name type="scientific">Dactylellina haptotyla (strain CBS 200.50)</name>
    <name type="common">Nematode-trapping fungus</name>
    <name type="synonym">Monacrosporium haptotylum</name>
    <dbReference type="NCBI Taxonomy" id="1284197"/>
    <lineage>
        <taxon>Eukaryota</taxon>
        <taxon>Fungi</taxon>
        <taxon>Dikarya</taxon>
        <taxon>Ascomycota</taxon>
        <taxon>Pezizomycotina</taxon>
        <taxon>Orbiliomycetes</taxon>
        <taxon>Orbiliales</taxon>
        <taxon>Orbiliaceae</taxon>
        <taxon>Dactylellina</taxon>
    </lineage>
</organism>
<dbReference type="Pfam" id="PF00023">
    <property type="entry name" value="Ank"/>
    <property type="match status" value="1"/>
</dbReference>
<reference evidence="2 3" key="1">
    <citation type="journal article" date="2013" name="PLoS Genet.">
        <title>Genomic mechanisms accounting for the adaptation to parasitism in nematode-trapping fungi.</title>
        <authorList>
            <person name="Meerupati T."/>
            <person name="Andersson K.M."/>
            <person name="Friman E."/>
            <person name="Kumar D."/>
            <person name="Tunlid A."/>
            <person name="Ahren D."/>
        </authorList>
    </citation>
    <scope>NUCLEOTIDE SEQUENCE [LARGE SCALE GENOMIC DNA]</scope>
    <source>
        <strain evidence="2 3">CBS 200.50</strain>
    </source>
</reference>
<gene>
    <name evidence="2" type="ORF">H072_10535</name>
</gene>
<evidence type="ECO:0000313" key="3">
    <source>
        <dbReference type="Proteomes" id="UP000015100"/>
    </source>
</evidence>
<protein>
    <submittedName>
        <fullName evidence="2">Uncharacterized protein</fullName>
    </submittedName>
</protein>
<feature type="compositionally biased region" description="Polar residues" evidence="1">
    <location>
        <begin position="18"/>
        <end position="45"/>
    </location>
</feature>
<dbReference type="STRING" id="1284197.S8A067"/>
<feature type="compositionally biased region" description="Basic and acidic residues" evidence="1">
    <location>
        <begin position="769"/>
        <end position="779"/>
    </location>
</feature>
<dbReference type="Proteomes" id="UP000015100">
    <property type="component" value="Unassembled WGS sequence"/>
</dbReference>
<dbReference type="HOGENOM" id="CLU_280335_0_0_1"/>
<accession>S8A067</accession>
<dbReference type="EMBL" id="AQGS01000985">
    <property type="protein sequence ID" value="EPS36089.1"/>
    <property type="molecule type" value="Genomic_DNA"/>
</dbReference>
<reference evidence="3" key="2">
    <citation type="submission" date="2013-04" db="EMBL/GenBank/DDBJ databases">
        <title>Genomic mechanisms accounting for the adaptation to parasitism in nematode-trapping fungi.</title>
        <authorList>
            <person name="Ahren D.G."/>
        </authorList>
    </citation>
    <scope>NUCLEOTIDE SEQUENCE [LARGE SCALE GENOMIC DNA]</scope>
    <source>
        <strain evidence="3">CBS 200.50</strain>
    </source>
</reference>
<dbReference type="OrthoDB" id="5393425at2759"/>
<dbReference type="SUPFAM" id="SSF48403">
    <property type="entry name" value="Ankyrin repeat"/>
    <property type="match status" value="1"/>
</dbReference>
<name>S8A067_DACHA</name>
<evidence type="ECO:0000313" key="2">
    <source>
        <dbReference type="EMBL" id="EPS36089.1"/>
    </source>
</evidence>
<evidence type="ECO:0000256" key="1">
    <source>
        <dbReference type="SAM" id="MobiDB-lite"/>
    </source>
</evidence>
<dbReference type="AlphaFoldDB" id="S8A067"/>
<dbReference type="InterPro" id="IPR002110">
    <property type="entry name" value="Ankyrin_rpt"/>
</dbReference>